<accession>A0AAV7RYF4</accession>
<keyword evidence="2" id="KW-1185">Reference proteome</keyword>
<name>A0AAV7RYF4_PLEWA</name>
<protein>
    <submittedName>
        <fullName evidence="1">Uncharacterized protein</fullName>
    </submittedName>
</protein>
<dbReference type="EMBL" id="JANPWB010000009">
    <property type="protein sequence ID" value="KAJ1156701.1"/>
    <property type="molecule type" value="Genomic_DNA"/>
</dbReference>
<reference evidence="1" key="1">
    <citation type="journal article" date="2022" name="bioRxiv">
        <title>Sequencing and chromosome-scale assembly of the giantPleurodeles waltlgenome.</title>
        <authorList>
            <person name="Brown T."/>
            <person name="Elewa A."/>
            <person name="Iarovenko S."/>
            <person name="Subramanian E."/>
            <person name="Araus A.J."/>
            <person name="Petzold A."/>
            <person name="Susuki M."/>
            <person name="Suzuki K.-i.T."/>
            <person name="Hayashi T."/>
            <person name="Toyoda A."/>
            <person name="Oliveira C."/>
            <person name="Osipova E."/>
            <person name="Leigh N.D."/>
            <person name="Simon A."/>
            <person name="Yun M.H."/>
        </authorList>
    </citation>
    <scope>NUCLEOTIDE SEQUENCE</scope>
    <source>
        <strain evidence="1">20211129_DDA</strain>
        <tissue evidence="1">Liver</tissue>
    </source>
</reference>
<dbReference type="AlphaFoldDB" id="A0AAV7RYF4"/>
<dbReference type="Proteomes" id="UP001066276">
    <property type="component" value="Chromosome 5"/>
</dbReference>
<proteinExistence type="predicted"/>
<comment type="caution">
    <text evidence="1">The sequence shown here is derived from an EMBL/GenBank/DDBJ whole genome shotgun (WGS) entry which is preliminary data.</text>
</comment>
<organism evidence="1 2">
    <name type="scientific">Pleurodeles waltl</name>
    <name type="common">Iberian ribbed newt</name>
    <dbReference type="NCBI Taxonomy" id="8319"/>
    <lineage>
        <taxon>Eukaryota</taxon>
        <taxon>Metazoa</taxon>
        <taxon>Chordata</taxon>
        <taxon>Craniata</taxon>
        <taxon>Vertebrata</taxon>
        <taxon>Euteleostomi</taxon>
        <taxon>Amphibia</taxon>
        <taxon>Batrachia</taxon>
        <taxon>Caudata</taxon>
        <taxon>Salamandroidea</taxon>
        <taxon>Salamandridae</taxon>
        <taxon>Pleurodelinae</taxon>
        <taxon>Pleurodeles</taxon>
    </lineage>
</organism>
<sequence length="85" mass="9103">MCFHGPCGRGCYIYPMRSCCRGGSLGRCVLSALTCVTGLSPDAAAAGPRARARSSVSLLVPFCVICSGRWVQRCAWTGRYPQRSV</sequence>
<gene>
    <name evidence="1" type="ORF">NDU88_009419</name>
</gene>
<evidence type="ECO:0000313" key="2">
    <source>
        <dbReference type="Proteomes" id="UP001066276"/>
    </source>
</evidence>
<evidence type="ECO:0000313" key="1">
    <source>
        <dbReference type="EMBL" id="KAJ1156701.1"/>
    </source>
</evidence>